<accession>A3U9L3</accession>
<dbReference type="PROSITE" id="PS50059">
    <property type="entry name" value="FKBP_PPIASE"/>
    <property type="match status" value="1"/>
</dbReference>
<dbReference type="EMBL" id="CP002046">
    <property type="protein sequence ID" value="EAP86499.1"/>
    <property type="molecule type" value="Genomic_DNA"/>
</dbReference>
<keyword evidence="7" id="KW-1185">Reference proteome</keyword>
<comment type="catalytic activity">
    <reaction evidence="1 3 4">
        <text>[protein]-peptidylproline (omega=180) = [protein]-peptidylproline (omega=0)</text>
        <dbReference type="Rhea" id="RHEA:16237"/>
        <dbReference type="Rhea" id="RHEA-COMP:10747"/>
        <dbReference type="Rhea" id="RHEA-COMP:10748"/>
        <dbReference type="ChEBI" id="CHEBI:83833"/>
        <dbReference type="ChEBI" id="CHEBI:83834"/>
        <dbReference type="EC" id="5.2.1.8"/>
    </reaction>
</comment>
<dbReference type="Gene3D" id="3.10.50.40">
    <property type="match status" value="1"/>
</dbReference>
<dbReference type="OrthoDB" id="1093155at2"/>
<evidence type="ECO:0000256" key="1">
    <source>
        <dbReference type="ARBA" id="ARBA00000971"/>
    </source>
</evidence>
<dbReference type="HOGENOM" id="CLU_110184_0_0_10"/>
<dbReference type="RefSeq" id="WP_013187882.1">
    <property type="nucleotide sequence ID" value="NC_014230.1"/>
</dbReference>
<dbReference type="KEGG" id="cat:CA2559_10703"/>
<evidence type="ECO:0000256" key="3">
    <source>
        <dbReference type="PROSITE-ProRule" id="PRU00277"/>
    </source>
</evidence>
<dbReference type="AlphaFoldDB" id="A3U9L3"/>
<feature type="domain" description="PPIase FKBP-type" evidence="5">
    <location>
        <begin position="89"/>
        <end position="176"/>
    </location>
</feature>
<dbReference type="SUPFAM" id="SSF54534">
    <property type="entry name" value="FKBP-like"/>
    <property type="match status" value="1"/>
</dbReference>
<dbReference type="Pfam" id="PF00254">
    <property type="entry name" value="FKBP_C"/>
    <property type="match status" value="1"/>
</dbReference>
<evidence type="ECO:0000256" key="2">
    <source>
        <dbReference type="ARBA" id="ARBA00023110"/>
    </source>
</evidence>
<dbReference type="EC" id="5.2.1.8" evidence="4"/>
<evidence type="ECO:0000313" key="7">
    <source>
        <dbReference type="Proteomes" id="UP000002297"/>
    </source>
</evidence>
<evidence type="ECO:0000256" key="4">
    <source>
        <dbReference type="RuleBase" id="RU003915"/>
    </source>
</evidence>
<dbReference type="InterPro" id="IPR046357">
    <property type="entry name" value="PPIase_dom_sf"/>
</dbReference>
<dbReference type="Proteomes" id="UP000002297">
    <property type="component" value="Chromosome"/>
</dbReference>
<dbReference type="eggNOG" id="COG1047">
    <property type="taxonomic scope" value="Bacteria"/>
</dbReference>
<dbReference type="PROSITE" id="PS51257">
    <property type="entry name" value="PROKAR_LIPOPROTEIN"/>
    <property type="match status" value="1"/>
</dbReference>
<sequence>MKHLINLILVAVIFGSCKPPEARRPISSSSGTTIEASVLRNKKLIANQESQIKNIISKDSINTYETSSNGFWYYFKTQDTTSQKMPEFGDLVSYDYTIESLSGDTIYSEEETPSKTYAMDQEQLASGIREGLKLTTEGDEIVLLLPSHKAYGYYGDKNKIGSNIPITVKLKVKSITTQNNPQE</sequence>
<comment type="similarity">
    <text evidence="4">Belongs to the FKBP-type PPIase family.</text>
</comment>
<dbReference type="GeneID" id="89453876"/>
<proteinExistence type="inferred from homology"/>
<evidence type="ECO:0000259" key="5">
    <source>
        <dbReference type="PROSITE" id="PS50059"/>
    </source>
</evidence>
<dbReference type="InterPro" id="IPR019869">
    <property type="entry name" value="Motility-assoc_PPIase_GldI"/>
</dbReference>
<dbReference type="GO" id="GO:0003755">
    <property type="term" value="F:peptidyl-prolyl cis-trans isomerase activity"/>
    <property type="evidence" value="ECO:0007669"/>
    <property type="project" value="UniProtKB-UniRule"/>
</dbReference>
<dbReference type="InterPro" id="IPR001179">
    <property type="entry name" value="PPIase_FKBP_dom"/>
</dbReference>
<evidence type="ECO:0000313" key="6">
    <source>
        <dbReference type="EMBL" id="EAP86499.1"/>
    </source>
</evidence>
<keyword evidence="2 3" id="KW-0697">Rotamase</keyword>
<gene>
    <name evidence="6" type="ordered locus">CA2559_10703</name>
</gene>
<protein>
    <recommendedName>
        <fullName evidence="4">Peptidyl-prolyl cis-trans isomerase</fullName>
        <ecNumber evidence="4">5.2.1.8</ecNumber>
    </recommendedName>
</protein>
<dbReference type="STRING" id="216432.CA2559_10703"/>
<keyword evidence="3 4" id="KW-0413">Isomerase</keyword>
<reference evidence="6 7" key="1">
    <citation type="journal article" date="2010" name="J. Bacteriol.">
        <title>The complete genome sequence of Croceibacter atlanticus HTCC2559T.</title>
        <authorList>
            <person name="Oh H.M."/>
            <person name="Kang I."/>
            <person name="Ferriera S."/>
            <person name="Giovannoni S.J."/>
            <person name="Cho J.C."/>
        </authorList>
    </citation>
    <scope>NUCLEOTIDE SEQUENCE [LARGE SCALE GENOMIC DNA]</scope>
    <source>
        <strain evidence="7">ATCC BAA-628 / HTCC2559 / KCTC 12090</strain>
    </source>
</reference>
<dbReference type="NCBIfam" id="TIGR03516">
    <property type="entry name" value="ppisom_GldI"/>
    <property type="match status" value="1"/>
</dbReference>
<name>A3U9L3_CROAH</name>
<organism evidence="6 7">
    <name type="scientific">Croceibacter atlanticus (strain ATCC BAA-628 / JCM 21780 / CIP 108009 / IAM 15332 / KCTC 12090 / HTCC2559)</name>
    <dbReference type="NCBI Taxonomy" id="216432"/>
    <lineage>
        <taxon>Bacteria</taxon>
        <taxon>Pseudomonadati</taxon>
        <taxon>Bacteroidota</taxon>
        <taxon>Flavobacteriia</taxon>
        <taxon>Flavobacteriales</taxon>
        <taxon>Flavobacteriaceae</taxon>
        <taxon>Croceibacter</taxon>
    </lineage>
</organism>